<proteinExistence type="predicted"/>
<sequence length="256" mass="27135">MAMTSLLTSLICALSCAVSAAYVASAARATCRLCNAKACCRAISVNDHASDSVGIGPSAEASISSSHCTSALAITGITGTAGSSAANAHWIPNSAVATQHVLAFFAVSAARATITTRRGSASVSSIKVAVLVRRRRRLQHDGGPGLKTAHAVLQITNDALLGPHFAFEHVVQGEQRIAAELQVGKLARRSGCGAAVHGRRPRPSRRRRHHATTGTGGIRVRIRTHVHVRVAISSRRRICSTTCGSERRRYIRRRCH</sequence>
<evidence type="ECO:0000256" key="2">
    <source>
        <dbReference type="SAM" id="SignalP"/>
    </source>
</evidence>
<dbReference type="EMBL" id="ML010193">
    <property type="protein sequence ID" value="RKO96229.1"/>
    <property type="molecule type" value="Genomic_DNA"/>
</dbReference>
<feature type="compositionally biased region" description="Basic residues" evidence="1">
    <location>
        <begin position="197"/>
        <end position="211"/>
    </location>
</feature>
<reference evidence="4" key="1">
    <citation type="journal article" date="2018" name="Nat. Microbiol.">
        <title>Leveraging single-cell genomics to expand the fungal tree of life.</title>
        <authorList>
            <person name="Ahrendt S.R."/>
            <person name="Quandt C.A."/>
            <person name="Ciobanu D."/>
            <person name="Clum A."/>
            <person name="Salamov A."/>
            <person name="Andreopoulos B."/>
            <person name="Cheng J.F."/>
            <person name="Woyke T."/>
            <person name="Pelin A."/>
            <person name="Henrissat B."/>
            <person name="Reynolds N.K."/>
            <person name="Benny G.L."/>
            <person name="Smith M.E."/>
            <person name="James T.Y."/>
            <person name="Grigoriev I.V."/>
        </authorList>
    </citation>
    <scope>NUCLEOTIDE SEQUENCE [LARGE SCALE GENOMIC DNA]</scope>
    <source>
        <strain evidence="4">ATCC 52028</strain>
    </source>
</reference>
<evidence type="ECO:0000256" key="1">
    <source>
        <dbReference type="SAM" id="MobiDB-lite"/>
    </source>
</evidence>
<organism evidence="3 4">
    <name type="scientific">Caulochytrium protostelioides</name>
    <dbReference type="NCBI Taxonomy" id="1555241"/>
    <lineage>
        <taxon>Eukaryota</taxon>
        <taxon>Fungi</taxon>
        <taxon>Fungi incertae sedis</taxon>
        <taxon>Chytridiomycota</taxon>
        <taxon>Chytridiomycota incertae sedis</taxon>
        <taxon>Chytridiomycetes</taxon>
        <taxon>Caulochytriales</taxon>
        <taxon>Caulochytriaceae</taxon>
        <taxon>Caulochytrium</taxon>
    </lineage>
</organism>
<dbReference type="Proteomes" id="UP000268535">
    <property type="component" value="Unassembled WGS sequence"/>
</dbReference>
<feature type="signal peptide" evidence="2">
    <location>
        <begin position="1"/>
        <end position="20"/>
    </location>
</feature>
<keyword evidence="2" id="KW-0732">Signal</keyword>
<gene>
    <name evidence="3" type="ORF">CAUPRSCDRAFT_12076</name>
</gene>
<evidence type="ECO:0000313" key="3">
    <source>
        <dbReference type="EMBL" id="RKO96229.1"/>
    </source>
</evidence>
<evidence type="ECO:0000313" key="4">
    <source>
        <dbReference type="Proteomes" id="UP000268535"/>
    </source>
</evidence>
<accession>A0A4P9WSM8</accession>
<protein>
    <recommendedName>
        <fullName evidence="5">Secreted protein</fullName>
    </recommendedName>
</protein>
<name>A0A4P9WSM8_9FUNG</name>
<evidence type="ECO:0008006" key="5">
    <source>
        <dbReference type="Google" id="ProtNLM"/>
    </source>
</evidence>
<feature type="chain" id="PRO_5020484620" description="Secreted protein" evidence="2">
    <location>
        <begin position="21"/>
        <end position="256"/>
    </location>
</feature>
<dbReference type="AlphaFoldDB" id="A0A4P9WSM8"/>
<feature type="region of interest" description="Disordered" evidence="1">
    <location>
        <begin position="194"/>
        <end position="216"/>
    </location>
</feature>